<proteinExistence type="predicted"/>
<reference evidence="2 3" key="1">
    <citation type="submission" date="2024-03" db="EMBL/GenBank/DDBJ databases">
        <title>Human intestinal bacterial collection.</title>
        <authorList>
            <person name="Pauvert C."/>
            <person name="Hitch T.C.A."/>
            <person name="Clavel T."/>
        </authorList>
    </citation>
    <scope>NUCLEOTIDE SEQUENCE [LARGE SCALE GENOMIC DNA]</scope>
    <source>
        <strain evidence="2 3">CLA-AP-H34</strain>
    </source>
</reference>
<comment type="caution">
    <text evidence="2">The sequence shown here is derived from an EMBL/GenBank/DDBJ whole genome shotgun (WGS) entry which is preliminary data.</text>
</comment>
<keyword evidence="1" id="KW-0732">Signal</keyword>
<organism evidence="2 3">
    <name type="scientific">Flavonifractor hominis</name>
    <dbReference type="NCBI Taxonomy" id="3133178"/>
    <lineage>
        <taxon>Bacteria</taxon>
        <taxon>Bacillati</taxon>
        <taxon>Bacillota</taxon>
        <taxon>Clostridia</taxon>
        <taxon>Eubacteriales</taxon>
        <taxon>Oscillospiraceae</taxon>
        <taxon>Flavonifractor</taxon>
    </lineage>
</organism>
<gene>
    <name evidence="2" type="ORF">WMO45_10965</name>
</gene>
<keyword evidence="3" id="KW-1185">Reference proteome</keyword>
<dbReference type="Proteomes" id="UP001440599">
    <property type="component" value="Unassembled WGS sequence"/>
</dbReference>
<protein>
    <submittedName>
        <fullName evidence="2">Uncharacterized protein</fullName>
    </submittedName>
</protein>
<feature type="chain" id="PRO_5045296575" evidence="1">
    <location>
        <begin position="23"/>
        <end position="234"/>
    </location>
</feature>
<name>A0ABV1ESQ8_9FIRM</name>
<evidence type="ECO:0000313" key="2">
    <source>
        <dbReference type="EMBL" id="MEQ2457045.1"/>
    </source>
</evidence>
<dbReference type="EMBL" id="JBBMFT010000007">
    <property type="protein sequence ID" value="MEQ2457045.1"/>
    <property type="molecule type" value="Genomic_DNA"/>
</dbReference>
<sequence>MKRYLPLCLLLTLCLTACAPQAAPVETTAPPPEEPRALTQEEIDQVNEAFSPQVERDGMTYTAPVNGFFTSYYDDVTALDLEEFLRYYPDDGLVENEDQAEFDALAALPGFPFAGEMEELGWAFPNDLPVPTHRILRASVDETLERYAGLTTAELTNTDGVLYLEDYDAYYTFTSDFGPGMFVCAGGEVDEAAGTALLWTDTREDGSRTELTLGRDGECWHIRAHQTKTTIETE</sequence>
<evidence type="ECO:0000256" key="1">
    <source>
        <dbReference type="SAM" id="SignalP"/>
    </source>
</evidence>
<feature type="signal peptide" evidence="1">
    <location>
        <begin position="1"/>
        <end position="22"/>
    </location>
</feature>
<accession>A0ABV1ESQ8</accession>
<dbReference type="RefSeq" id="WP_349140805.1">
    <property type="nucleotide sequence ID" value="NZ_JBBMFT010000007.1"/>
</dbReference>
<evidence type="ECO:0000313" key="3">
    <source>
        <dbReference type="Proteomes" id="UP001440599"/>
    </source>
</evidence>